<evidence type="ECO:0000313" key="3">
    <source>
        <dbReference type="Proteomes" id="UP000322267"/>
    </source>
</evidence>
<dbReference type="EMBL" id="VTEI01000005">
    <property type="protein sequence ID" value="TYS16598.1"/>
    <property type="molecule type" value="Genomic_DNA"/>
</dbReference>
<evidence type="ECO:0000313" key="2">
    <source>
        <dbReference type="EMBL" id="TYS16598.1"/>
    </source>
</evidence>
<name>A0A5D4NT17_9BACI</name>
<dbReference type="OrthoDB" id="1679483at2"/>
<proteinExistence type="predicted"/>
<keyword evidence="1" id="KW-0472">Membrane</keyword>
<reference evidence="2 3" key="1">
    <citation type="submission" date="2019-08" db="EMBL/GenBank/DDBJ databases">
        <title>Bacillus genomes from the desert of Cuatro Cienegas, Coahuila.</title>
        <authorList>
            <person name="Olmedo-Alvarez G."/>
        </authorList>
    </citation>
    <scope>NUCLEOTIDE SEQUENCE [LARGE SCALE GENOMIC DNA]</scope>
    <source>
        <strain evidence="2 3">CH34_1T</strain>
    </source>
</reference>
<feature type="transmembrane region" description="Helical" evidence="1">
    <location>
        <begin position="65"/>
        <end position="83"/>
    </location>
</feature>
<dbReference type="RefSeq" id="WP_148939835.1">
    <property type="nucleotide sequence ID" value="NZ_VTEI01000005.1"/>
</dbReference>
<keyword evidence="1" id="KW-1133">Transmembrane helix</keyword>
<evidence type="ECO:0000256" key="1">
    <source>
        <dbReference type="SAM" id="Phobius"/>
    </source>
</evidence>
<comment type="caution">
    <text evidence="2">The sequence shown here is derived from an EMBL/GenBank/DDBJ whole genome shotgun (WGS) entry which is preliminary data.</text>
</comment>
<sequence length="184" mass="22397">MNVERDHLSKVRKIEDHLFSLEAEGWFRYEFLTEKWFILLAFFLVPWIIWIFLKKRHLLTESVLFGVLVMFITLLVDTVGLQFQFWEYPIEFLPVIPRGLPFDVCMVPAPYMLMYQYFRTWNSFIKALLVMAACFAFIGEPFSIWLNLVHYINWHYFYSFVYYIVLGISIRFLIIKIRRYESLK</sequence>
<feature type="transmembrane region" description="Helical" evidence="1">
    <location>
        <begin position="154"/>
        <end position="174"/>
    </location>
</feature>
<dbReference type="AlphaFoldDB" id="A0A5D4NT17"/>
<protein>
    <submittedName>
        <fullName evidence="2">Uncharacterized protein</fullName>
    </submittedName>
</protein>
<keyword evidence="1" id="KW-0812">Transmembrane</keyword>
<feature type="transmembrane region" description="Helical" evidence="1">
    <location>
        <begin position="95"/>
        <end position="115"/>
    </location>
</feature>
<feature type="transmembrane region" description="Helical" evidence="1">
    <location>
        <begin position="36"/>
        <end position="53"/>
    </location>
</feature>
<dbReference type="InterPro" id="IPR048147">
    <property type="entry name" value="CBO0543-like"/>
</dbReference>
<accession>A0A5D4NT17</accession>
<dbReference type="NCBIfam" id="NF041644">
    <property type="entry name" value="CBO0543_fam"/>
    <property type="match status" value="1"/>
</dbReference>
<feature type="transmembrane region" description="Helical" evidence="1">
    <location>
        <begin position="127"/>
        <end position="148"/>
    </location>
</feature>
<dbReference type="Proteomes" id="UP000322267">
    <property type="component" value="Unassembled WGS sequence"/>
</dbReference>
<gene>
    <name evidence="2" type="ORF">FZC78_11430</name>
</gene>
<organism evidence="2 3">
    <name type="scientific">Rossellomorea vietnamensis</name>
    <dbReference type="NCBI Taxonomy" id="218284"/>
    <lineage>
        <taxon>Bacteria</taxon>
        <taxon>Bacillati</taxon>
        <taxon>Bacillota</taxon>
        <taxon>Bacilli</taxon>
        <taxon>Bacillales</taxon>
        <taxon>Bacillaceae</taxon>
        <taxon>Rossellomorea</taxon>
    </lineage>
</organism>